<proteinExistence type="predicted"/>
<name>A0A9P8THF6_WICPI</name>
<organism evidence="1 2">
    <name type="scientific">Wickerhamomyces pijperi</name>
    <name type="common">Yeast</name>
    <name type="synonym">Pichia pijperi</name>
    <dbReference type="NCBI Taxonomy" id="599730"/>
    <lineage>
        <taxon>Eukaryota</taxon>
        <taxon>Fungi</taxon>
        <taxon>Dikarya</taxon>
        <taxon>Ascomycota</taxon>
        <taxon>Saccharomycotina</taxon>
        <taxon>Saccharomycetes</taxon>
        <taxon>Phaffomycetales</taxon>
        <taxon>Wickerhamomycetaceae</taxon>
        <taxon>Wickerhamomyces</taxon>
    </lineage>
</organism>
<dbReference type="EMBL" id="JAEUBG010005041">
    <property type="protein sequence ID" value="KAH3678931.1"/>
    <property type="molecule type" value="Genomic_DNA"/>
</dbReference>
<evidence type="ECO:0000313" key="1">
    <source>
        <dbReference type="EMBL" id="KAH3678931.1"/>
    </source>
</evidence>
<protein>
    <submittedName>
        <fullName evidence="1">Uncharacterized protein</fullName>
    </submittedName>
</protein>
<dbReference type="AlphaFoldDB" id="A0A9P8THF6"/>
<comment type="caution">
    <text evidence="1">The sequence shown here is derived from an EMBL/GenBank/DDBJ whole genome shotgun (WGS) entry which is preliminary data.</text>
</comment>
<gene>
    <name evidence="1" type="ORF">WICPIJ_008771</name>
</gene>
<sequence>MMAQETHFLHSESMVMLSVGPSRVWHIRNVNNQWGNTGQLGQVGSITAKESRLGGQAVGKERVGVWHVRERGFGVDDTELTLVTGDNRSTIWQMVVSVGRVIKGENNIDVSFWLDEWGNWNVLQIFTTVN</sequence>
<reference evidence="1" key="1">
    <citation type="journal article" date="2021" name="Open Biol.">
        <title>Shared evolutionary footprints suggest mitochondrial oxidative damage underlies multiple complex I losses in fungi.</title>
        <authorList>
            <person name="Schikora-Tamarit M.A."/>
            <person name="Marcet-Houben M."/>
            <person name="Nosek J."/>
            <person name="Gabaldon T."/>
        </authorList>
    </citation>
    <scope>NUCLEOTIDE SEQUENCE</scope>
    <source>
        <strain evidence="1">CBS2887</strain>
    </source>
</reference>
<dbReference type="Proteomes" id="UP000774326">
    <property type="component" value="Unassembled WGS sequence"/>
</dbReference>
<evidence type="ECO:0000313" key="2">
    <source>
        <dbReference type="Proteomes" id="UP000774326"/>
    </source>
</evidence>
<keyword evidence="2" id="KW-1185">Reference proteome</keyword>
<accession>A0A9P8THF6</accession>
<reference evidence="1" key="2">
    <citation type="submission" date="2021-01" db="EMBL/GenBank/DDBJ databases">
        <authorList>
            <person name="Schikora-Tamarit M.A."/>
        </authorList>
    </citation>
    <scope>NUCLEOTIDE SEQUENCE</scope>
    <source>
        <strain evidence="1">CBS2887</strain>
    </source>
</reference>